<dbReference type="RefSeq" id="WP_092724342.1">
    <property type="nucleotide sequence ID" value="NZ_FNGW01000002.1"/>
</dbReference>
<accession>A0A1G9L0J4</accession>
<gene>
    <name evidence="10" type="ORF">SAMN04515677_102322</name>
</gene>
<keyword evidence="2" id="KW-1003">Cell membrane</keyword>
<proteinExistence type="inferred from homology"/>
<evidence type="ECO:0000256" key="8">
    <source>
        <dbReference type="SAM" id="Phobius"/>
    </source>
</evidence>
<keyword evidence="5 8" id="KW-1133">Transmembrane helix</keyword>
<comment type="subcellular location">
    <subcellularLocation>
        <location evidence="1">Cell membrane</location>
        <topology evidence="1">Multi-pass membrane protein</topology>
    </subcellularLocation>
</comment>
<keyword evidence="4 8" id="KW-0812">Transmembrane</keyword>
<dbReference type="Proteomes" id="UP000199068">
    <property type="component" value="Unassembled WGS sequence"/>
</dbReference>
<dbReference type="STRING" id="1121325.SAMN04515677_102322"/>
<dbReference type="PANTHER" id="PTHR34390">
    <property type="entry name" value="UPF0442 PROTEIN YJJB-RELATED"/>
    <property type="match status" value="1"/>
</dbReference>
<protein>
    <submittedName>
        <fullName evidence="10">Uncharacterized membrane protein YjjB, DUF3815 family</fullName>
    </submittedName>
</protein>
<evidence type="ECO:0000259" key="9">
    <source>
        <dbReference type="Pfam" id="PF12821"/>
    </source>
</evidence>
<evidence type="ECO:0000313" key="11">
    <source>
        <dbReference type="Proteomes" id="UP000199068"/>
    </source>
</evidence>
<feature type="transmembrane region" description="Helical" evidence="8">
    <location>
        <begin position="6"/>
        <end position="23"/>
    </location>
</feature>
<feature type="domain" description="Threonine/Serine exporter ThrE" evidence="9">
    <location>
        <begin position="5"/>
        <end position="132"/>
    </location>
</feature>
<evidence type="ECO:0000256" key="6">
    <source>
        <dbReference type="ARBA" id="ARBA00023136"/>
    </source>
</evidence>
<evidence type="ECO:0000256" key="7">
    <source>
        <dbReference type="ARBA" id="ARBA00034125"/>
    </source>
</evidence>
<keyword evidence="6 8" id="KW-0472">Membrane</keyword>
<evidence type="ECO:0000256" key="4">
    <source>
        <dbReference type="ARBA" id="ARBA00022692"/>
    </source>
</evidence>
<dbReference type="GO" id="GO:0015744">
    <property type="term" value="P:succinate transport"/>
    <property type="evidence" value="ECO:0007669"/>
    <property type="project" value="TreeGrafter"/>
</dbReference>
<comment type="similarity">
    <text evidence="7">Belongs to the ThrE exporter (TC 2.A.79) family.</text>
</comment>
<organism evidence="10 11">
    <name type="scientific">Romboutsia lituseburensis DSM 797</name>
    <dbReference type="NCBI Taxonomy" id="1121325"/>
    <lineage>
        <taxon>Bacteria</taxon>
        <taxon>Bacillati</taxon>
        <taxon>Bacillota</taxon>
        <taxon>Clostridia</taxon>
        <taxon>Peptostreptococcales</taxon>
        <taxon>Peptostreptococcaceae</taxon>
        <taxon>Romboutsia</taxon>
    </lineage>
</organism>
<evidence type="ECO:0000313" key="10">
    <source>
        <dbReference type="EMBL" id="SDL55085.1"/>
    </source>
</evidence>
<keyword evidence="11" id="KW-1185">Reference proteome</keyword>
<feature type="transmembrane region" description="Helical" evidence="8">
    <location>
        <begin position="44"/>
        <end position="64"/>
    </location>
</feature>
<keyword evidence="3" id="KW-0997">Cell inner membrane</keyword>
<evidence type="ECO:0000256" key="3">
    <source>
        <dbReference type="ARBA" id="ARBA00022519"/>
    </source>
</evidence>
<evidence type="ECO:0000256" key="1">
    <source>
        <dbReference type="ARBA" id="ARBA00004651"/>
    </source>
</evidence>
<dbReference type="InterPro" id="IPR024528">
    <property type="entry name" value="ThrE_2"/>
</dbReference>
<dbReference type="GO" id="GO:0005886">
    <property type="term" value="C:plasma membrane"/>
    <property type="evidence" value="ECO:0007669"/>
    <property type="project" value="UniProtKB-SubCell"/>
</dbReference>
<dbReference type="Pfam" id="PF12821">
    <property type="entry name" value="ThrE_2"/>
    <property type="match status" value="1"/>
</dbReference>
<evidence type="ECO:0000256" key="2">
    <source>
        <dbReference type="ARBA" id="ARBA00022475"/>
    </source>
</evidence>
<evidence type="ECO:0000256" key="5">
    <source>
        <dbReference type="ARBA" id="ARBA00022989"/>
    </source>
</evidence>
<sequence length="164" mass="18009">MILEAIASALSAISFGIIFNIKGRRLLAAGFGGGLSWFTYKLCLANEVSQVSSFFIAAICFSIYCEICARVYKTPATTLSVCCLIPLVPGYGVYNTMYEFIKGDYIKAIDYGINTLSLAGALALGVIFVSTIFRNFNLHKTLDNLVKSPKRIKNTNQTLEESFE</sequence>
<feature type="transmembrane region" description="Helical" evidence="8">
    <location>
        <begin position="115"/>
        <end position="133"/>
    </location>
</feature>
<reference evidence="10 11" key="1">
    <citation type="submission" date="2016-10" db="EMBL/GenBank/DDBJ databases">
        <authorList>
            <person name="de Groot N.N."/>
        </authorList>
    </citation>
    <scope>NUCLEOTIDE SEQUENCE [LARGE SCALE GENOMIC DNA]</scope>
    <source>
        <strain evidence="10 11">DSM 797</strain>
    </source>
</reference>
<name>A0A1G9L0J4_9FIRM</name>
<dbReference type="PANTHER" id="PTHR34390:SF1">
    <property type="entry name" value="SUCCINATE TRANSPORTER SUBUNIT YJJB-RELATED"/>
    <property type="match status" value="1"/>
</dbReference>
<feature type="transmembrane region" description="Helical" evidence="8">
    <location>
        <begin position="76"/>
        <end position="94"/>
    </location>
</feature>
<dbReference type="EMBL" id="FNGW01000002">
    <property type="protein sequence ID" value="SDL55085.1"/>
    <property type="molecule type" value="Genomic_DNA"/>
</dbReference>
<dbReference type="InterPro" id="IPR050539">
    <property type="entry name" value="ThrE_Dicarb/AminoAcid_Exp"/>
</dbReference>
<dbReference type="AlphaFoldDB" id="A0A1G9L0J4"/>